<evidence type="ECO:0000313" key="3">
    <source>
        <dbReference type="Proteomes" id="UP001187682"/>
    </source>
</evidence>
<evidence type="ECO:0000256" key="1">
    <source>
        <dbReference type="SAM" id="MobiDB-lite"/>
    </source>
</evidence>
<feature type="region of interest" description="Disordered" evidence="1">
    <location>
        <begin position="1"/>
        <end position="47"/>
    </location>
</feature>
<comment type="caution">
    <text evidence="2">The sequence shown here is derived from an EMBL/GenBank/DDBJ whole genome shotgun (WGS) entry which is preliminary data.</text>
</comment>
<evidence type="ECO:0000313" key="2">
    <source>
        <dbReference type="EMBL" id="SPO03774.1"/>
    </source>
</evidence>
<dbReference type="EMBL" id="ONZQ02000009">
    <property type="protein sequence ID" value="SPO03774.1"/>
    <property type="molecule type" value="Genomic_DNA"/>
</dbReference>
<dbReference type="AlphaFoldDB" id="A0AAE8N1P6"/>
<sequence>MGPNFPRRHPHNIPRPAAGPMLPLKRSRRPSPSSPETTPPPPPQIYSTVRPTIGFDLNLQHRLLALERRAELEPAHCLVRVQGTIVLSRVALPEAVRTEMEGILAPTEILFLTWTERFGRIDVARRRGGDGGWRVEMCQGPPTGIPLIRDRVEFTVMRRGGDGKGEVVGGKGEMDGNMMVWGGGARERGELFVRVVSGGQTLAELEARGPDGEKTDEEEEEEEARAEEAARQARTRARVSSRRRIETPRTPQPRQATVGRAY</sequence>
<accession>A0AAE8N1P6</accession>
<organism evidence="2 3">
    <name type="scientific">Cephalotrichum gorgonifer</name>
    <dbReference type="NCBI Taxonomy" id="2041049"/>
    <lineage>
        <taxon>Eukaryota</taxon>
        <taxon>Fungi</taxon>
        <taxon>Dikarya</taxon>
        <taxon>Ascomycota</taxon>
        <taxon>Pezizomycotina</taxon>
        <taxon>Sordariomycetes</taxon>
        <taxon>Hypocreomycetidae</taxon>
        <taxon>Microascales</taxon>
        <taxon>Microascaceae</taxon>
        <taxon>Cephalotrichum</taxon>
    </lineage>
</organism>
<dbReference type="Proteomes" id="UP001187682">
    <property type="component" value="Unassembled WGS sequence"/>
</dbReference>
<feature type="compositionally biased region" description="Basic residues" evidence="1">
    <location>
        <begin position="233"/>
        <end position="242"/>
    </location>
</feature>
<reference evidence="2" key="1">
    <citation type="submission" date="2018-03" db="EMBL/GenBank/DDBJ databases">
        <authorList>
            <person name="Guldener U."/>
        </authorList>
    </citation>
    <scope>NUCLEOTIDE SEQUENCE</scope>
</reference>
<name>A0AAE8N1P6_9PEZI</name>
<keyword evidence="3" id="KW-1185">Reference proteome</keyword>
<feature type="compositionally biased region" description="Basic residues" evidence="1">
    <location>
        <begin position="1"/>
        <end position="12"/>
    </location>
</feature>
<protein>
    <submittedName>
        <fullName evidence="2">Uncharacterized protein</fullName>
    </submittedName>
</protein>
<feature type="region of interest" description="Disordered" evidence="1">
    <location>
        <begin position="204"/>
        <end position="262"/>
    </location>
</feature>
<gene>
    <name evidence="2" type="ORF">DNG_06457</name>
</gene>
<proteinExistence type="predicted"/>
<feature type="compositionally biased region" description="Acidic residues" evidence="1">
    <location>
        <begin position="214"/>
        <end position="225"/>
    </location>
</feature>